<gene>
    <name evidence="2" type="ORF">BRO54_3542</name>
</gene>
<comment type="caution">
    <text evidence="2">The sequence shown here is derived from an EMBL/GenBank/DDBJ whole genome shotgun (WGS) entry which is preliminary data.</text>
</comment>
<protein>
    <submittedName>
        <fullName evidence="2">Uncharacterized protein</fullName>
    </submittedName>
</protein>
<dbReference type="AlphaFoldDB" id="A0A1Q5SLB7"/>
<feature type="region of interest" description="Disordered" evidence="1">
    <location>
        <begin position="1"/>
        <end position="38"/>
    </location>
</feature>
<accession>A0A1Q5SLB7</accession>
<sequence length="66" mass="7706">MYASFWPRQGKRMANNKGVMAVTDRNDNRKRKNKYTNNREEIANEWVTKKEVSEAVSRSGTSPDKQ</sequence>
<evidence type="ECO:0000313" key="3">
    <source>
        <dbReference type="Proteomes" id="UP000186030"/>
    </source>
</evidence>
<dbReference type="EMBL" id="MQMG01000067">
    <property type="protein sequence ID" value="OKO88814.1"/>
    <property type="molecule type" value="Genomic_DNA"/>
</dbReference>
<organism evidence="2 3">
    <name type="scientific">Geobacillus proteiniphilus</name>
    <dbReference type="NCBI Taxonomy" id="860353"/>
    <lineage>
        <taxon>Bacteria</taxon>
        <taxon>Bacillati</taxon>
        <taxon>Bacillota</taxon>
        <taxon>Bacilli</taxon>
        <taxon>Bacillales</taxon>
        <taxon>Anoxybacillaceae</taxon>
        <taxon>Geobacillus</taxon>
    </lineage>
</organism>
<evidence type="ECO:0000313" key="2">
    <source>
        <dbReference type="EMBL" id="OKO88814.1"/>
    </source>
</evidence>
<reference evidence="2 3" key="1">
    <citation type="submission" date="2016-11" db="EMBL/GenBank/DDBJ databases">
        <authorList>
            <person name="Kadnikov V."/>
            <person name="Nazina T."/>
        </authorList>
    </citation>
    <scope>NUCLEOTIDE SEQUENCE [LARGE SCALE GENOMIC DNA]</scope>
    <source>
        <strain evidence="2 3">1017</strain>
    </source>
</reference>
<proteinExistence type="predicted"/>
<evidence type="ECO:0000256" key="1">
    <source>
        <dbReference type="SAM" id="MobiDB-lite"/>
    </source>
</evidence>
<name>A0A1Q5SLB7_9BACL</name>
<dbReference type="Proteomes" id="UP000186030">
    <property type="component" value="Unassembled WGS sequence"/>
</dbReference>
<reference evidence="3" key="2">
    <citation type="submission" date="2017-01" db="EMBL/GenBank/DDBJ databases">
        <title>Genome sequencing and annotation of Geobacillus sp. 1017, a Hydrocarbon-Oxidizing Thermophilic Bacterium Isolated from a Heavy Oil Reservoir (China).</title>
        <authorList>
            <person name="Kadnikov V.V."/>
            <person name="Mardanov A.V."/>
            <person name="Poltaraus A.B."/>
            <person name="Sokolova D.S."/>
            <person name="Semenova E.M."/>
            <person name="Ravin N.V."/>
            <person name="Tourova T.P."/>
            <person name="Nazina T.N."/>
        </authorList>
    </citation>
    <scope>NUCLEOTIDE SEQUENCE [LARGE SCALE GENOMIC DNA]</scope>
    <source>
        <strain evidence="3">1017</strain>
    </source>
</reference>